<dbReference type="Proteomes" id="UP000198571">
    <property type="component" value="Unassembled WGS sequence"/>
</dbReference>
<reference evidence="2" key="1">
    <citation type="submission" date="2016-10" db="EMBL/GenBank/DDBJ databases">
        <authorList>
            <person name="Varghese N."/>
            <person name="Submissions S."/>
        </authorList>
    </citation>
    <scope>NUCLEOTIDE SEQUENCE [LARGE SCALE GENOMIC DNA]</scope>
    <source>
        <strain evidence="2">S9</strain>
    </source>
</reference>
<dbReference type="RefSeq" id="WP_177174163.1">
    <property type="nucleotide sequence ID" value="NZ_FOGT01000002.1"/>
</dbReference>
<organism evidence="1 2">
    <name type="scientific">Salipaludibacillus aurantiacus</name>
    <dbReference type="NCBI Taxonomy" id="1601833"/>
    <lineage>
        <taxon>Bacteria</taxon>
        <taxon>Bacillati</taxon>
        <taxon>Bacillota</taxon>
        <taxon>Bacilli</taxon>
        <taxon>Bacillales</taxon>
        <taxon>Bacillaceae</taxon>
    </lineage>
</organism>
<sequence>MPEETYSPEVRLLLVNESEETVDMLYNDNPFTWEMPLIGPRPPYYANPRYDQYYPVL</sequence>
<keyword evidence="2" id="KW-1185">Reference proteome</keyword>
<accession>A0A1H9QD46</accession>
<gene>
    <name evidence="1" type="ORF">SAMN05518684_102129</name>
</gene>
<name>A0A1H9QD46_9BACI</name>
<dbReference type="AlphaFoldDB" id="A0A1H9QD46"/>
<dbReference type="EMBL" id="FOGT01000002">
    <property type="protein sequence ID" value="SER57723.1"/>
    <property type="molecule type" value="Genomic_DNA"/>
</dbReference>
<evidence type="ECO:0000313" key="2">
    <source>
        <dbReference type="Proteomes" id="UP000198571"/>
    </source>
</evidence>
<evidence type="ECO:0000313" key="1">
    <source>
        <dbReference type="EMBL" id="SER57723.1"/>
    </source>
</evidence>
<proteinExistence type="predicted"/>
<protein>
    <submittedName>
        <fullName evidence="1">Uncharacterized protein</fullName>
    </submittedName>
</protein>